<dbReference type="EMBL" id="JACETM010000004">
    <property type="protein sequence ID" value="MBA4723741.1"/>
    <property type="molecule type" value="Genomic_DNA"/>
</dbReference>
<dbReference type="InterPro" id="IPR036291">
    <property type="entry name" value="NAD(P)-bd_dom_sf"/>
</dbReference>
<dbReference type="InterPro" id="IPR051397">
    <property type="entry name" value="Zn-ADH-like_protein"/>
</dbReference>
<sequence length="335" mass="35781">MKALQCVELGGPEKLQFNEVPDPVIAPEHVIIELKAASINFPDVLMIQGLYQFQPPLPFIPGGEAAGIITEVGEGVEGYKVGDKVFAAAMVGGLAEKLLAHQSMLRPIPENMDYEIASALSVTYGTSLYALKQRANLQQGETLLVLGASGGVGLATIQLGKAMGAKVIAAASTQEKIDICLANGADEAFIYPSGNLSRDEQKELSTKIKDLTGGKGPNVIYDPVGGSYAEPCLRSIAWDGRYLVIGFAAGADQIPKMPLNLTLLKGCQIVGVFWGAWVGMFPEENKKNFEELFSLFSDGKIDPTPSDRFTLEDSANAIAHLKDRKAKGKVIVSIN</sequence>
<dbReference type="Proteomes" id="UP000585327">
    <property type="component" value="Unassembled WGS sequence"/>
</dbReference>
<dbReference type="SMART" id="SM00829">
    <property type="entry name" value="PKS_ER"/>
    <property type="match status" value="1"/>
</dbReference>
<dbReference type="Pfam" id="PF00107">
    <property type="entry name" value="ADH_zinc_N"/>
    <property type="match status" value="1"/>
</dbReference>
<dbReference type="CDD" id="cd08241">
    <property type="entry name" value="QOR1"/>
    <property type="match status" value="1"/>
</dbReference>
<dbReference type="GO" id="GO:0016491">
    <property type="term" value="F:oxidoreductase activity"/>
    <property type="evidence" value="ECO:0007669"/>
    <property type="project" value="InterPro"/>
</dbReference>
<dbReference type="Gene3D" id="3.40.50.720">
    <property type="entry name" value="NAD(P)-binding Rossmann-like Domain"/>
    <property type="match status" value="1"/>
</dbReference>
<dbReference type="Gene3D" id="3.90.180.10">
    <property type="entry name" value="Medium-chain alcohol dehydrogenases, catalytic domain"/>
    <property type="match status" value="1"/>
</dbReference>
<dbReference type="AlphaFoldDB" id="A0A838YQX3"/>
<dbReference type="Pfam" id="PF08240">
    <property type="entry name" value="ADH_N"/>
    <property type="match status" value="1"/>
</dbReference>
<dbReference type="InterPro" id="IPR013149">
    <property type="entry name" value="ADH-like_C"/>
</dbReference>
<evidence type="ECO:0000259" key="1">
    <source>
        <dbReference type="SMART" id="SM00829"/>
    </source>
</evidence>
<dbReference type="InterPro" id="IPR011032">
    <property type="entry name" value="GroES-like_sf"/>
</dbReference>
<dbReference type="PROSITE" id="PS01162">
    <property type="entry name" value="QOR_ZETA_CRYSTAL"/>
    <property type="match status" value="1"/>
</dbReference>
<gene>
    <name evidence="2" type="ORF">H2021_00845</name>
</gene>
<protein>
    <submittedName>
        <fullName evidence="2">NADPH:quinone oxidoreductase family protein</fullName>
    </submittedName>
</protein>
<dbReference type="SUPFAM" id="SSF51735">
    <property type="entry name" value="NAD(P)-binding Rossmann-fold domains"/>
    <property type="match status" value="1"/>
</dbReference>
<dbReference type="InterPro" id="IPR020843">
    <property type="entry name" value="ER"/>
</dbReference>
<accession>A0A838YQX3</accession>
<name>A0A838YQX3_9GAMM</name>
<reference evidence="2 3" key="1">
    <citation type="submission" date="2020-06" db="EMBL/GenBank/DDBJ databases">
        <title>Dysbiosis in marine aquaculture revealed through microbiome analysis: reverse ecology for environmental sustainability.</title>
        <authorList>
            <person name="Haro-Moreno J.M."/>
            <person name="Coutinho F.H."/>
            <person name="Zaragoza-Solas A."/>
            <person name="Picazo A."/>
            <person name="Almagro-Moreno S."/>
            <person name="Lopez-Perez M."/>
        </authorList>
    </citation>
    <scope>NUCLEOTIDE SEQUENCE [LARGE SCALE GENOMIC DNA]</scope>
    <source>
        <strain evidence="2">MCMED-G42</strain>
    </source>
</reference>
<feature type="domain" description="Enoyl reductase (ER)" evidence="1">
    <location>
        <begin position="10"/>
        <end position="332"/>
    </location>
</feature>
<organism evidence="2 3">
    <name type="scientific">SAR86 cluster bacterium</name>
    <dbReference type="NCBI Taxonomy" id="2030880"/>
    <lineage>
        <taxon>Bacteria</taxon>
        <taxon>Pseudomonadati</taxon>
        <taxon>Pseudomonadota</taxon>
        <taxon>Gammaproteobacteria</taxon>
        <taxon>SAR86 cluster</taxon>
    </lineage>
</organism>
<dbReference type="PANTHER" id="PTHR43677:SF4">
    <property type="entry name" value="QUINONE OXIDOREDUCTASE-LIKE PROTEIN 2"/>
    <property type="match status" value="1"/>
</dbReference>
<dbReference type="InterPro" id="IPR002364">
    <property type="entry name" value="Quin_OxRdtase/zeta-crystal_CS"/>
</dbReference>
<dbReference type="InterPro" id="IPR013154">
    <property type="entry name" value="ADH-like_N"/>
</dbReference>
<proteinExistence type="predicted"/>
<dbReference type="SUPFAM" id="SSF50129">
    <property type="entry name" value="GroES-like"/>
    <property type="match status" value="1"/>
</dbReference>
<evidence type="ECO:0000313" key="2">
    <source>
        <dbReference type="EMBL" id="MBA4723741.1"/>
    </source>
</evidence>
<evidence type="ECO:0000313" key="3">
    <source>
        <dbReference type="Proteomes" id="UP000585327"/>
    </source>
</evidence>
<dbReference type="GO" id="GO:0008270">
    <property type="term" value="F:zinc ion binding"/>
    <property type="evidence" value="ECO:0007669"/>
    <property type="project" value="InterPro"/>
</dbReference>
<comment type="caution">
    <text evidence="2">The sequence shown here is derived from an EMBL/GenBank/DDBJ whole genome shotgun (WGS) entry which is preliminary data.</text>
</comment>
<dbReference type="PANTHER" id="PTHR43677">
    <property type="entry name" value="SHORT-CHAIN DEHYDROGENASE/REDUCTASE"/>
    <property type="match status" value="1"/>
</dbReference>